<dbReference type="Proteomes" id="UP000062973">
    <property type="component" value="Chromosome"/>
</dbReference>
<evidence type="ECO:0008006" key="3">
    <source>
        <dbReference type="Google" id="ProtNLM"/>
    </source>
</evidence>
<dbReference type="PANTHER" id="PTHR33361:SF2">
    <property type="entry name" value="DUF885 DOMAIN-CONTAINING PROTEIN"/>
    <property type="match status" value="1"/>
</dbReference>
<dbReference type="eggNOG" id="COG4805">
    <property type="taxonomic scope" value="Bacteria"/>
</dbReference>
<accession>A0A076MXN6</accession>
<dbReference type="EMBL" id="CP009110">
    <property type="protein sequence ID" value="AIJ23475.1"/>
    <property type="molecule type" value="Genomic_DNA"/>
</dbReference>
<evidence type="ECO:0000313" key="2">
    <source>
        <dbReference type="Proteomes" id="UP000062973"/>
    </source>
</evidence>
<sequence length="551" mass="60195">MPDPTTAVRDLADSHVAQACAADPQLGTMLGVAPREDRLTDLSPAGQRERDELATATLARLRGLEPDGDDERRCARLLRERLATGLAVSAAGEHLRMIRNILGPLQGLRNTFLMMPTDSAEDWAVIARRVARVPDALAGYTESLREGVRRGLFAAPRQVDAAIAQLDAWDGWFAGFTAGADVPPALRADLDRACAAAQDALTGLRGFLAVEYLPRAEGTPDSVGEERYLLHARQWTGAHLDLAATTEWAWAEYHALAAQMRAEAGRVLPGAPVLEAMAYLDREGPVVEGAEEVRRWLADLTARAMDDLDGRHFDLAPPVRVLETRLAPPGSAAAPYYTRPARDFSRPGRTWLPTLGQTRFPLWTLISTWYHESVPGHHLQFGHWTTLSGRLSLFQTSAGSVSATTEGWALYAERLMDELGYLDDPAARLGYLDSQMMRIIRVIVDIGMHLGLPVPEEAGLGPGLRWTAETGRAFFGAHTTRESAFLDSEIVRYLGVPGQAISYKLGERAWLAGRAAARARNPRFELKAWHMAALSVGTLGLDDLEPELAAL</sequence>
<organism evidence="1 2">
    <name type="scientific">Amycolatopsis methanolica 239</name>
    <dbReference type="NCBI Taxonomy" id="1068978"/>
    <lineage>
        <taxon>Bacteria</taxon>
        <taxon>Bacillati</taxon>
        <taxon>Actinomycetota</taxon>
        <taxon>Actinomycetes</taxon>
        <taxon>Pseudonocardiales</taxon>
        <taxon>Pseudonocardiaceae</taxon>
        <taxon>Amycolatopsis</taxon>
        <taxon>Amycolatopsis methanolica group</taxon>
    </lineage>
</organism>
<evidence type="ECO:0000313" key="1">
    <source>
        <dbReference type="EMBL" id="AIJ23475.1"/>
    </source>
</evidence>
<dbReference type="PATRIC" id="fig|1068978.7.peg.3617"/>
<dbReference type="PANTHER" id="PTHR33361">
    <property type="entry name" value="GLR0591 PROTEIN"/>
    <property type="match status" value="1"/>
</dbReference>
<dbReference type="Pfam" id="PF05960">
    <property type="entry name" value="DUF885"/>
    <property type="match status" value="1"/>
</dbReference>
<name>A0A076MXN6_AMYME</name>
<dbReference type="RefSeq" id="WP_017982308.1">
    <property type="nucleotide sequence ID" value="NZ_AQUL01000001.1"/>
</dbReference>
<protein>
    <recommendedName>
        <fullName evidence="3">DUF885 domain-containing protein</fullName>
    </recommendedName>
</protein>
<dbReference type="AlphaFoldDB" id="A0A076MXN6"/>
<keyword evidence="2" id="KW-1185">Reference proteome</keyword>
<dbReference type="InterPro" id="IPR010281">
    <property type="entry name" value="DUF885"/>
</dbReference>
<dbReference type="KEGG" id="amq:AMETH_3383"/>
<proteinExistence type="predicted"/>
<gene>
    <name evidence="1" type="ORF">AMETH_3383</name>
</gene>
<dbReference type="OrthoDB" id="9760040at2"/>
<reference evidence="1 2" key="1">
    <citation type="submission" date="2014-07" db="EMBL/GenBank/DDBJ databases">
        <title>Whole Genome Sequence of the Amycolatopsis methanolica 239.</title>
        <authorList>
            <person name="Tang B."/>
        </authorList>
    </citation>
    <scope>NUCLEOTIDE SEQUENCE [LARGE SCALE GENOMIC DNA]</scope>
    <source>
        <strain evidence="1 2">239</strain>
    </source>
</reference>
<dbReference type="HOGENOM" id="CLU_018914_3_0_11"/>